<proteinExistence type="predicted"/>
<dbReference type="AlphaFoldDB" id="A0A4S9LLT8"/>
<evidence type="ECO:0000313" key="2">
    <source>
        <dbReference type="Proteomes" id="UP000306584"/>
    </source>
</evidence>
<comment type="caution">
    <text evidence="1">The sequence shown here is derived from an EMBL/GenBank/DDBJ whole genome shotgun (WGS) entry which is preliminary data.</text>
</comment>
<gene>
    <name evidence="1" type="ORF">D6D01_03266</name>
</gene>
<accession>A0A4S9LLT8</accession>
<organism evidence="1 2">
    <name type="scientific">Aureobasidium pullulans</name>
    <name type="common">Black yeast</name>
    <name type="synonym">Pullularia pullulans</name>
    <dbReference type="NCBI Taxonomy" id="5580"/>
    <lineage>
        <taxon>Eukaryota</taxon>
        <taxon>Fungi</taxon>
        <taxon>Dikarya</taxon>
        <taxon>Ascomycota</taxon>
        <taxon>Pezizomycotina</taxon>
        <taxon>Dothideomycetes</taxon>
        <taxon>Dothideomycetidae</taxon>
        <taxon>Dothideales</taxon>
        <taxon>Saccotheciaceae</taxon>
        <taxon>Aureobasidium</taxon>
    </lineage>
</organism>
<dbReference type="EMBL" id="QZBD01000087">
    <property type="protein sequence ID" value="THY30379.1"/>
    <property type="molecule type" value="Genomic_DNA"/>
</dbReference>
<sequence>MSCQIVDELHVLRLATLYQEFHQSMIQVSLRVILLTLLCMVLCVHSQECRVWACNHLSSSASQMAEINRCAAAVLDDDTDLSKATYSDPSVGFVVKTSQNDFRIIEKIIENVWDKDDRDLYERVTY</sequence>
<protein>
    <submittedName>
        <fullName evidence="1">Uncharacterized protein</fullName>
    </submittedName>
</protein>
<dbReference type="Proteomes" id="UP000306584">
    <property type="component" value="Unassembled WGS sequence"/>
</dbReference>
<evidence type="ECO:0000313" key="1">
    <source>
        <dbReference type="EMBL" id="THY30379.1"/>
    </source>
</evidence>
<name>A0A4S9LLT8_AURPU</name>
<reference evidence="1 2" key="1">
    <citation type="submission" date="2018-10" db="EMBL/GenBank/DDBJ databases">
        <title>Fifty Aureobasidium pullulans genomes reveal a recombining polyextremotolerant generalist.</title>
        <authorList>
            <person name="Gostincar C."/>
            <person name="Turk M."/>
            <person name="Zajc J."/>
            <person name="Gunde-Cimerman N."/>
        </authorList>
    </citation>
    <scope>NUCLEOTIDE SEQUENCE [LARGE SCALE GENOMIC DNA]</scope>
    <source>
        <strain evidence="1 2">EXF-6604</strain>
    </source>
</reference>